<dbReference type="InterPro" id="IPR044527">
    <property type="entry name" value="NrtA/CpmA_ABC-bd_dom"/>
</dbReference>
<dbReference type="PANTHER" id="PTHR30024">
    <property type="entry name" value="ALIPHATIC SULFONATES-BINDING PROTEIN-RELATED"/>
    <property type="match status" value="1"/>
</dbReference>
<sequence length="330" mass="35842">MILRRDILIAAFAVALAAVIALGCIGTDEEKITTLRIGYQPSTHQVAAMVAMEEGWWLEELKPFGIVKVEAFEFPSGPPEMQAMLGGHLDVAYVGAAPPITAISQGLDAKIVAGVNTNGSNLMVRPEVGYDGPHSLKQLTLGTFPPGSIQDTVLKKWLKDNGISPEEIDIKSMGPGDAVTAISAKRIDCCFLPTPAPSIIELAGTGRSVVASGEMWPDHACCALVVSGKLIRNQPELVDEIIRIHIKANQFINENPERAAEIYSAKTGQDLAMVKHSIEHWDGGWISDPHMTIPSTMEFARINYELGYTGGRLLTEDDLFDTSFYDRVTR</sequence>
<evidence type="ECO:0000256" key="1">
    <source>
        <dbReference type="ARBA" id="ARBA00004308"/>
    </source>
</evidence>
<evidence type="ECO:0000313" key="7">
    <source>
        <dbReference type="Proteomes" id="UP001220010"/>
    </source>
</evidence>
<reference evidence="6 7" key="1">
    <citation type="submission" date="2023-03" db="EMBL/GenBank/DDBJ databases">
        <title>WGS of Methanotrichaceae archaeon Mx.</title>
        <authorList>
            <person name="Sorokin D.Y."/>
            <person name="Merkel A.Y."/>
        </authorList>
    </citation>
    <scope>NUCLEOTIDE SEQUENCE [LARGE SCALE GENOMIC DNA]</scope>
    <source>
        <strain evidence="6 7">Mx</strain>
    </source>
</reference>
<accession>A0ABT5X7Y8</accession>
<dbReference type="PROSITE" id="PS51257">
    <property type="entry name" value="PROKAR_LIPOPROTEIN"/>
    <property type="match status" value="1"/>
</dbReference>
<dbReference type="SUPFAM" id="SSF53850">
    <property type="entry name" value="Periplasmic binding protein-like II"/>
    <property type="match status" value="1"/>
</dbReference>
<dbReference type="Pfam" id="PF13379">
    <property type="entry name" value="NMT1_2"/>
    <property type="match status" value="1"/>
</dbReference>
<name>A0ABT5X7Y8_9EURY</name>
<evidence type="ECO:0000256" key="4">
    <source>
        <dbReference type="ARBA" id="ARBA00022519"/>
    </source>
</evidence>
<keyword evidence="3" id="KW-1003">Cell membrane</keyword>
<proteinExistence type="predicted"/>
<dbReference type="Proteomes" id="UP001220010">
    <property type="component" value="Unassembled WGS sequence"/>
</dbReference>
<organism evidence="6 7">
    <name type="scientific">Candidatus Methanocrinis natronophilus</name>
    <dbReference type="NCBI Taxonomy" id="3033396"/>
    <lineage>
        <taxon>Archaea</taxon>
        <taxon>Methanobacteriati</taxon>
        <taxon>Methanobacteriota</taxon>
        <taxon>Stenosarchaea group</taxon>
        <taxon>Methanomicrobia</taxon>
        <taxon>Methanotrichales</taxon>
        <taxon>Methanotrichaceae</taxon>
        <taxon>Methanocrinis</taxon>
    </lineage>
</organism>
<comment type="caution">
    <text evidence="6">The sequence shown here is derived from an EMBL/GenBank/DDBJ whole genome shotgun (WGS) entry which is preliminary data.</text>
</comment>
<evidence type="ECO:0000256" key="3">
    <source>
        <dbReference type="ARBA" id="ARBA00022475"/>
    </source>
</evidence>
<keyword evidence="5" id="KW-0472">Membrane</keyword>
<dbReference type="RefSeq" id="WP_316966561.1">
    <property type="nucleotide sequence ID" value="NZ_JARFPK010000019.1"/>
</dbReference>
<comment type="subcellular location">
    <subcellularLocation>
        <location evidence="1">Endomembrane system</location>
    </subcellularLocation>
</comment>
<evidence type="ECO:0000256" key="2">
    <source>
        <dbReference type="ARBA" id="ARBA00022448"/>
    </source>
</evidence>
<evidence type="ECO:0000313" key="6">
    <source>
        <dbReference type="EMBL" id="MDF0590798.1"/>
    </source>
</evidence>
<evidence type="ECO:0000256" key="5">
    <source>
        <dbReference type="ARBA" id="ARBA00023136"/>
    </source>
</evidence>
<dbReference type="CDD" id="cd13553">
    <property type="entry name" value="PBP2_NrtA_CpmA_like"/>
    <property type="match status" value="1"/>
</dbReference>
<dbReference type="Gene3D" id="3.40.190.10">
    <property type="entry name" value="Periplasmic binding protein-like II"/>
    <property type="match status" value="2"/>
</dbReference>
<keyword evidence="4" id="KW-0997">Cell inner membrane</keyword>
<keyword evidence="2" id="KW-0813">Transport</keyword>
<protein>
    <submittedName>
        <fullName evidence="6">ABC transporter substrate-binding protein</fullName>
    </submittedName>
</protein>
<dbReference type="EMBL" id="JARFPK010000019">
    <property type="protein sequence ID" value="MDF0590798.1"/>
    <property type="molecule type" value="Genomic_DNA"/>
</dbReference>
<dbReference type="PANTHER" id="PTHR30024:SF42">
    <property type="entry name" value="ALIPHATIC SULFONATES-BINDING PROTEIN-RELATED"/>
    <property type="match status" value="1"/>
</dbReference>
<gene>
    <name evidence="6" type="ORF">P0O15_06390</name>
</gene>
<keyword evidence="7" id="KW-1185">Reference proteome</keyword>